<dbReference type="AlphaFoldDB" id="A0A4R4XSD5"/>
<keyword evidence="9 12" id="KW-0472">Membrane</keyword>
<dbReference type="Gene3D" id="3.40.50.200">
    <property type="entry name" value="Peptidase S8/S53 domain"/>
    <property type="match status" value="1"/>
</dbReference>
<accession>A0A4R4XSD5</accession>
<proteinExistence type="inferred from homology"/>
<evidence type="ECO:0000256" key="9">
    <source>
        <dbReference type="ARBA" id="ARBA00023136"/>
    </source>
</evidence>
<feature type="chain" id="PRO_5020904879" evidence="13">
    <location>
        <begin position="36"/>
        <end position="466"/>
    </location>
</feature>
<evidence type="ECO:0000256" key="8">
    <source>
        <dbReference type="ARBA" id="ARBA00022989"/>
    </source>
</evidence>
<evidence type="ECO:0000256" key="3">
    <source>
        <dbReference type="ARBA" id="ARBA00022475"/>
    </source>
</evidence>
<feature type="active site" description="Charge relay system" evidence="10">
    <location>
        <position position="105"/>
    </location>
</feature>
<evidence type="ECO:0000256" key="1">
    <source>
        <dbReference type="ARBA" id="ARBA00004162"/>
    </source>
</evidence>
<evidence type="ECO:0000256" key="12">
    <source>
        <dbReference type="SAM" id="Phobius"/>
    </source>
</evidence>
<dbReference type="PROSITE" id="PS00138">
    <property type="entry name" value="SUBTILASE_SER"/>
    <property type="match status" value="1"/>
</dbReference>
<keyword evidence="3" id="KW-1003">Cell membrane</keyword>
<dbReference type="GO" id="GO:0005886">
    <property type="term" value="C:plasma membrane"/>
    <property type="evidence" value="ECO:0007669"/>
    <property type="project" value="UniProtKB-SubCell"/>
</dbReference>
<evidence type="ECO:0000256" key="2">
    <source>
        <dbReference type="ARBA" id="ARBA00011073"/>
    </source>
</evidence>
<name>A0A4R4XSD5_9PSEU</name>
<dbReference type="InterPro" id="IPR022398">
    <property type="entry name" value="Peptidase_S8_His-AS"/>
</dbReference>
<dbReference type="PROSITE" id="PS00137">
    <property type="entry name" value="SUBTILASE_HIS"/>
    <property type="match status" value="1"/>
</dbReference>
<keyword evidence="8 12" id="KW-1133">Transmembrane helix</keyword>
<dbReference type="PROSITE" id="PS00136">
    <property type="entry name" value="SUBTILASE_ASP"/>
    <property type="match status" value="1"/>
</dbReference>
<sequence length="466" mass="47679">MRSRTFRSRGGLRGFALLAAAGTLALGGPTAPAVAQTVGPPRLDPSQLASHTLQSFNYPQKQGCMRGNSGNSVIEEKPWSQLVLGFERAHDEGLSGSGQTVAVIDTGVNASHPLLRGKVQNGGSSVPDGGGDKDCDGHGTIVAGIIAASPDPSGKMGYVGVAPDASILSIRQSSKLFVSEADNATIGNTDTMAQAINIAVDRGASVINISQSSCQSIAQASNYLDYGNQRLHNAVKTAYERGVVVVVAAGNTGEACQKNASGSPTTAVLPAWFDEYVLTVASVNQQGAPSEFTVPGPWVDVAAPGENLIALDPGVGGQGLASQIATGEDGQPGPIQGTSFAAPYVAGLAVLIKEKYPNLTAGQIMDRIKETALNPGGINGRNDIVGYGMVDPAAALADVVPAEWGKQAPPPKPTKLDADVIPQKDYPALIIALGGAGAGVAGIIFTAFLINAVRSVRARTRENGGR</sequence>
<dbReference type="PANTHER" id="PTHR43806:SF11">
    <property type="entry name" value="CEREVISIN-RELATED"/>
    <property type="match status" value="1"/>
</dbReference>
<evidence type="ECO:0000256" key="10">
    <source>
        <dbReference type="PROSITE-ProRule" id="PRU01240"/>
    </source>
</evidence>
<dbReference type="PROSITE" id="PS51892">
    <property type="entry name" value="SUBTILASE"/>
    <property type="match status" value="1"/>
</dbReference>
<reference evidence="15 16" key="1">
    <citation type="submission" date="2019-03" db="EMBL/GenBank/DDBJ databases">
        <title>Draft genome sequences of novel Actinobacteria.</title>
        <authorList>
            <person name="Sahin N."/>
            <person name="Ay H."/>
            <person name="Saygin H."/>
        </authorList>
    </citation>
    <scope>NUCLEOTIDE SEQUENCE [LARGE SCALE GENOMIC DNA]</scope>
    <source>
        <strain evidence="15 16">7K502</strain>
    </source>
</reference>
<feature type="active site" description="Charge relay system" evidence="10">
    <location>
        <position position="339"/>
    </location>
</feature>
<feature type="domain" description="Peptidase S8/S53" evidence="14">
    <location>
        <begin position="96"/>
        <end position="388"/>
    </location>
</feature>
<dbReference type="InterPro" id="IPR023834">
    <property type="entry name" value="T7SS_pept_S8A_mycosin"/>
</dbReference>
<evidence type="ECO:0000313" key="15">
    <source>
        <dbReference type="EMBL" id="TDD33512.1"/>
    </source>
</evidence>
<feature type="transmembrane region" description="Helical" evidence="12">
    <location>
        <begin position="426"/>
        <end position="453"/>
    </location>
</feature>
<feature type="signal peptide" evidence="13">
    <location>
        <begin position="1"/>
        <end position="35"/>
    </location>
</feature>
<dbReference type="InterPro" id="IPR036852">
    <property type="entry name" value="Peptidase_S8/S53_dom_sf"/>
</dbReference>
<evidence type="ECO:0000259" key="14">
    <source>
        <dbReference type="Pfam" id="PF00082"/>
    </source>
</evidence>
<organism evidence="15 16">
    <name type="scientific">Saccharopolyspora elongata</name>
    <dbReference type="NCBI Taxonomy" id="2530387"/>
    <lineage>
        <taxon>Bacteria</taxon>
        <taxon>Bacillati</taxon>
        <taxon>Actinomycetota</taxon>
        <taxon>Actinomycetes</taxon>
        <taxon>Pseudonocardiales</taxon>
        <taxon>Pseudonocardiaceae</taxon>
        <taxon>Saccharopolyspora</taxon>
    </lineage>
</organism>
<keyword evidence="13" id="KW-0732">Signal</keyword>
<gene>
    <name evidence="15" type="primary">mycP</name>
    <name evidence="15" type="ORF">E1288_45415</name>
</gene>
<evidence type="ECO:0000256" key="6">
    <source>
        <dbReference type="ARBA" id="ARBA00022801"/>
    </source>
</evidence>
<evidence type="ECO:0000256" key="4">
    <source>
        <dbReference type="ARBA" id="ARBA00022670"/>
    </source>
</evidence>
<keyword evidence="6 10" id="KW-0378">Hydrolase</keyword>
<dbReference type="RefSeq" id="WP_132495451.1">
    <property type="nucleotide sequence ID" value="NZ_SMKW01000164.1"/>
</dbReference>
<evidence type="ECO:0000256" key="7">
    <source>
        <dbReference type="ARBA" id="ARBA00022825"/>
    </source>
</evidence>
<keyword evidence="5 12" id="KW-0812">Transmembrane</keyword>
<dbReference type="Proteomes" id="UP000294947">
    <property type="component" value="Unassembled WGS sequence"/>
</dbReference>
<dbReference type="GO" id="GO:0006508">
    <property type="term" value="P:proteolysis"/>
    <property type="evidence" value="ECO:0007669"/>
    <property type="project" value="UniProtKB-KW"/>
</dbReference>
<dbReference type="SUPFAM" id="SSF52743">
    <property type="entry name" value="Subtilisin-like"/>
    <property type="match status" value="1"/>
</dbReference>
<protein>
    <submittedName>
        <fullName evidence="15">Type VII secretion-associated serine protease mycosin</fullName>
    </submittedName>
</protein>
<keyword evidence="16" id="KW-1185">Reference proteome</keyword>
<keyword evidence="7 10" id="KW-0720">Serine protease</keyword>
<dbReference type="InterPro" id="IPR015500">
    <property type="entry name" value="Peptidase_S8_subtilisin-rel"/>
</dbReference>
<dbReference type="OrthoDB" id="9798386at2"/>
<dbReference type="PANTHER" id="PTHR43806">
    <property type="entry name" value="PEPTIDASE S8"/>
    <property type="match status" value="1"/>
</dbReference>
<dbReference type="PRINTS" id="PR00723">
    <property type="entry name" value="SUBTILISIN"/>
</dbReference>
<dbReference type="InterPro" id="IPR023828">
    <property type="entry name" value="Peptidase_S8_Ser-AS"/>
</dbReference>
<dbReference type="InterPro" id="IPR023827">
    <property type="entry name" value="Peptidase_S8_Asp-AS"/>
</dbReference>
<comment type="subcellular location">
    <subcellularLocation>
        <location evidence="1">Cell membrane</location>
        <topology evidence="1">Single-pass membrane protein</topology>
    </subcellularLocation>
</comment>
<feature type="active site" description="Charge relay system" evidence="10">
    <location>
        <position position="138"/>
    </location>
</feature>
<evidence type="ECO:0000256" key="13">
    <source>
        <dbReference type="SAM" id="SignalP"/>
    </source>
</evidence>
<comment type="caution">
    <text evidence="15">The sequence shown here is derived from an EMBL/GenBank/DDBJ whole genome shotgun (WGS) entry which is preliminary data.</text>
</comment>
<dbReference type="NCBIfam" id="TIGR03921">
    <property type="entry name" value="T7SS_mycosin"/>
    <property type="match status" value="1"/>
</dbReference>
<comment type="similarity">
    <text evidence="2 10 11">Belongs to the peptidase S8 family.</text>
</comment>
<dbReference type="InterPro" id="IPR000209">
    <property type="entry name" value="Peptidase_S8/S53_dom"/>
</dbReference>
<keyword evidence="4 10" id="KW-0645">Protease</keyword>
<dbReference type="GO" id="GO:0004252">
    <property type="term" value="F:serine-type endopeptidase activity"/>
    <property type="evidence" value="ECO:0007669"/>
    <property type="project" value="UniProtKB-UniRule"/>
</dbReference>
<dbReference type="EMBL" id="SMKW01000164">
    <property type="protein sequence ID" value="TDD33512.1"/>
    <property type="molecule type" value="Genomic_DNA"/>
</dbReference>
<evidence type="ECO:0000313" key="16">
    <source>
        <dbReference type="Proteomes" id="UP000294947"/>
    </source>
</evidence>
<evidence type="ECO:0000256" key="11">
    <source>
        <dbReference type="RuleBase" id="RU003355"/>
    </source>
</evidence>
<evidence type="ECO:0000256" key="5">
    <source>
        <dbReference type="ARBA" id="ARBA00022692"/>
    </source>
</evidence>
<dbReference type="Pfam" id="PF00082">
    <property type="entry name" value="Peptidase_S8"/>
    <property type="match status" value="1"/>
</dbReference>
<dbReference type="InterPro" id="IPR050131">
    <property type="entry name" value="Peptidase_S8_subtilisin-like"/>
</dbReference>